<organism evidence="7 8">
    <name type="scientific">Pseudaquabacterium terrae</name>
    <dbReference type="NCBI Taxonomy" id="2732868"/>
    <lineage>
        <taxon>Bacteria</taxon>
        <taxon>Pseudomonadati</taxon>
        <taxon>Pseudomonadota</taxon>
        <taxon>Betaproteobacteria</taxon>
        <taxon>Burkholderiales</taxon>
        <taxon>Sphaerotilaceae</taxon>
        <taxon>Pseudaquabacterium</taxon>
    </lineage>
</organism>
<accession>A0ABX2EPG2</accession>
<feature type="transmembrane region" description="Helical" evidence="6">
    <location>
        <begin position="281"/>
        <end position="304"/>
    </location>
</feature>
<feature type="transmembrane region" description="Helical" evidence="6">
    <location>
        <begin position="76"/>
        <end position="98"/>
    </location>
</feature>
<evidence type="ECO:0000313" key="7">
    <source>
        <dbReference type="EMBL" id="NRF70535.1"/>
    </source>
</evidence>
<comment type="caution">
    <text evidence="7">The sequence shown here is derived from an EMBL/GenBank/DDBJ whole genome shotgun (WGS) entry which is preliminary data.</text>
</comment>
<evidence type="ECO:0000256" key="3">
    <source>
        <dbReference type="ARBA" id="ARBA00022692"/>
    </source>
</evidence>
<dbReference type="CDD" id="cd06581">
    <property type="entry name" value="TM_PBP1_LivM_like"/>
    <property type="match status" value="1"/>
</dbReference>
<comment type="subcellular location">
    <subcellularLocation>
        <location evidence="1">Cell membrane</location>
        <topology evidence="1">Multi-pass membrane protein</topology>
    </subcellularLocation>
</comment>
<dbReference type="Proteomes" id="UP000737171">
    <property type="component" value="Unassembled WGS sequence"/>
</dbReference>
<name>A0ABX2EPG2_9BURK</name>
<feature type="transmembrane region" description="Helical" evidence="6">
    <location>
        <begin position="105"/>
        <end position="123"/>
    </location>
</feature>
<keyword evidence="2" id="KW-1003">Cell membrane</keyword>
<dbReference type="RefSeq" id="WP_173129761.1">
    <property type="nucleotide sequence ID" value="NZ_JABRWJ010000008.1"/>
</dbReference>
<dbReference type="Pfam" id="PF02653">
    <property type="entry name" value="BPD_transp_2"/>
    <property type="match status" value="1"/>
</dbReference>
<feature type="transmembrane region" description="Helical" evidence="6">
    <location>
        <begin position="52"/>
        <end position="70"/>
    </location>
</feature>
<proteinExistence type="predicted"/>
<dbReference type="InterPro" id="IPR001851">
    <property type="entry name" value="ABC_transp_permease"/>
</dbReference>
<feature type="transmembrane region" description="Helical" evidence="6">
    <location>
        <begin position="28"/>
        <end position="45"/>
    </location>
</feature>
<evidence type="ECO:0000313" key="8">
    <source>
        <dbReference type="Proteomes" id="UP000737171"/>
    </source>
</evidence>
<keyword evidence="3 6" id="KW-0812">Transmembrane</keyword>
<keyword evidence="5 6" id="KW-0472">Membrane</keyword>
<evidence type="ECO:0000256" key="6">
    <source>
        <dbReference type="SAM" id="Phobius"/>
    </source>
</evidence>
<keyword evidence="8" id="KW-1185">Reference proteome</keyword>
<sequence>MQKNLFAAGLLAAACVLPFVLPSYAVFQATMVIAYALALLGLNLLTGFNGQISLGHGAFFALGAYVAAMLMEQAGWPYWATLPAAALAGGVVGTLFGMPALKLDGVYLALATFALGVATPQLLKYKGFEAWTGGSQGLVLMKPEAPFGLPLDADQWLYFFSLTVALVLFAAARNLLRGSVGLSLVAVRDHAIAAQAMGVDNARVKTLTFGVSALYTSVGGALSAIVVQFVAPDSFSVFLSITLLVGAVVGGLSSLSGALYGALFIQFIPQLAEQVSKAAPWAVYGAILLALMLVWPTGVAGGAARIQTWINTRSKT</sequence>
<keyword evidence="4 6" id="KW-1133">Transmembrane helix</keyword>
<dbReference type="InterPro" id="IPR043428">
    <property type="entry name" value="LivM-like"/>
</dbReference>
<evidence type="ECO:0000256" key="4">
    <source>
        <dbReference type="ARBA" id="ARBA00022989"/>
    </source>
</evidence>
<gene>
    <name evidence="7" type="ORF">HLB44_26365</name>
</gene>
<evidence type="ECO:0000256" key="2">
    <source>
        <dbReference type="ARBA" id="ARBA00022475"/>
    </source>
</evidence>
<protein>
    <submittedName>
        <fullName evidence="7">Branched-chain amino acid ABC transporter permease</fullName>
    </submittedName>
</protein>
<feature type="transmembrane region" description="Helical" evidence="6">
    <location>
        <begin position="156"/>
        <end position="176"/>
    </location>
</feature>
<reference evidence="7 8" key="1">
    <citation type="submission" date="2020-05" db="EMBL/GenBank/DDBJ databases">
        <title>Aquincola sp. isolate from soil.</title>
        <authorList>
            <person name="Han J."/>
            <person name="Kim D.-U."/>
        </authorList>
    </citation>
    <scope>NUCLEOTIDE SEQUENCE [LARGE SCALE GENOMIC DNA]</scope>
    <source>
        <strain evidence="7 8">S2</strain>
    </source>
</reference>
<dbReference type="EMBL" id="JABRWJ010000008">
    <property type="protein sequence ID" value="NRF70535.1"/>
    <property type="molecule type" value="Genomic_DNA"/>
</dbReference>
<dbReference type="PANTHER" id="PTHR30482:SF20">
    <property type="entry name" value="HIGH-AFFINITY BRANCHED-CHAIN AMINO ACID TRANSPORT SYSTEM PERMEASE PROTEIN LIVM"/>
    <property type="match status" value="1"/>
</dbReference>
<dbReference type="PANTHER" id="PTHR30482">
    <property type="entry name" value="HIGH-AFFINITY BRANCHED-CHAIN AMINO ACID TRANSPORT SYSTEM PERMEASE"/>
    <property type="match status" value="1"/>
</dbReference>
<feature type="transmembrane region" description="Helical" evidence="6">
    <location>
        <begin position="237"/>
        <end position="260"/>
    </location>
</feature>
<evidence type="ECO:0000256" key="5">
    <source>
        <dbReference type="ARBA" id="ARBA00023136"/>
    </source>
</evidence>
<dbReference type="PROSITE" id="PS51257">
    <property type="entry name" value="PROKAR_LIPOPROTEIN"/>
    <property type="match status" value="1"/>
</dbReference>
<feature type="transmembrane region" description="Helical" evidence="6">
    <location>
        <begin position="207"/>
        <end position="231"/>
    </location>
</feature>
<evidence type="ECO:0000256" key="1">
    <source>
        <dbReference type="ARBA" id="ARBA00004651"/>
    </source>
</evidence>